<evidence type="ECO:0000313" key="2">
    <source>
        <dbReference type="EMBL" id="KAJ5192043.1"/>
    </source>
</evidence>
<comment type="caution">
    <text evidence="2">The sequence shown here is derived from an EMBL/GenBank/DDBJ whole genome shotgun (WGS) entry which is preliminary data.</text>
</comment>
<protein>
    <submittedName>
        <fullName evidence="2">Uncharacterized protein</fullName>
    </submittedName>
</protein>
<dbReference type="Pfam" id="PF11885">
    <property type="entry name" value="DUF3405"/>
    <property type="match status" value="2"/>
</dbReference>
<proteinExistence type="predicted"/>
<dbReference type="AlphaFoldDB" id="A0A9W9J7M2"/>
<reference evidence="2" key="1">
    <citation type="submission" date="2022-12" db="EMBL/GenBank/DDBJ databases">
        <authorList>
            <person name="Petersen C."/>
        </authorList>
    </citation>
    <scope>NUCLEOTIDE SEQUENCE</scope>
    <source>
        <strain evidence="2">IBT 15544</strain>
    </source>
</reference>
<dbReference type="PANTHER" id="PTHR36205">
    <property type="entry name" value="CHROMOSOME 19, WHOLE GENOME SHOTGUN SEQUENCE"/>
    <property type="match status" value="1"/>
</dbReference>
<gene>
    <name evidence="2" type="ORF">N7498_011028</name>
</gene>
<dbReference type="OrthoDB" id="3353407at2759"/>
<organism evidence="2 3">
    <name type="scientific">Penicillium cinerascens</name>
    <dbReference type="NCBI Taxonomy" id="70096"/>
    <lineage>
        <taxon>Eukaryota</taxon>
        <taxon>Fungi</taxon>
        <taxon>Dikarya</taxon>
        <taxon>Ascomycota</taxon>
        <taxon>Pezizomycotina</taxon>
        <taxon>Eurotiomycetes</taxon>
        <taxon>Eurotiomycetidae</taxon>
        <taxon>Eurotiales</taxon>
        <taxon>Aspergillaceae</taxon>
        <taxon>Penicillium</taxon>
    </lineage>
</organism>
<dbReference type="Proteomes" id="UP001150904">
    <property type="component" value="Unassembled WGS sequence"/>
</dbReference>
<dbReference type="GeneID" id="83185385"/>
<feature type="region of interest" description="Disordered" evidence="1">
    <location>
        <begin position="384"/>
        <end position="406"/>
    </location>
</feature>
<evidence type="ECO:0000313" key="3">
    <source>
        <dbReference type="Proteomes" id="UP001150904"/>
    </source>
</evidence>
<keyword evidence="3" id="KW-1185">Reference proteome</keyword>
<sequence length="566" mass="65957">MDSLRVQRRRFCATRRQFLIAAVVFILLLRLLAASWQGRRGLSLNLFRHSYPFPTEFAGQRTHDRPIINNPYPDYNSASWNSTWQGAHRACLGPYGRVMDRHDENTTMSGYHWNASGFPPPIFGSYEAWGLDRGLYADSVSRYGAYGHKCRSDNSWYGSYGFNHAAELQWDAALDKQWDTDMRDEFNLSDPEPRIQPRTAVIMRTWLSKRYTDDDLHFIRAIIMELALHSGGEYEVVLLVDCKDTELPNSMDTVAMDKFKAKHLPQELGELAVFFNTKILETWYPKIKVHDAVLRYFQPVQLFSLLHPQYDYIWQFEIDARYTGHLYRLVTQATDFARRQPRKHLWERNSYLYIPAIHGTWEEFATKVNQDMVKRDSIWGPPPAEDIDLGRHSPVPPVASPDDDEGDWGVGEEADLITWLPHFDPAGVNWPWGQEIYHFQQRMHTPRRATVGAMSRLSTRLLRVMHKDQACKGLGLASEMMPISWAMYYGLKAVQVPQPIYHERAAWGHKSCDDILLYPSFMWRSSFAERLYRAWLGYDGAEEWEKENRPLCLPAIFIHPVKNSER</sequence>
<accession>A0A9W9J7M2</accession>
<dbReference type="EMBL" id="JAPQKR010000016">
    <property type="protein sequence ID" value="KAJ5192043.1"/>
    <property type="molecule type" value="Genomic_DNA"/>
</dbReference>
<dbReference type="RefSeq" id="XP_058304983.1">
    <property type="nucleotide sequence ID" value="XM_058458084.1"/>
</dbReference>
<dbReference type="InterPro" id="IPR021822">
    <property type="entry name" value="DUF3405"/>
</dbReference>
<evidence type="ECO:0000256" key="1">
    <source>
        <dbReference type="SAM" id="MobiDB-lite"/>
    </source>
</evidence>
<reference evidence="2" key="2">
    <citation type="journal article" date="2023" name="IMA Fungus">
        <title>Comparative genomic study of the Penicillium genus elucidates a diverse pangenome and 15 lateral gene transfer events.</title>
        <authorList>
            <person name="Petersen C."/>
            <person name="Sorensen T."/>
            <person name="Nielsen M.R."/>
            <person name="Sondergaard T.E."/>
            <person name="Sorensen J.L."/>
            <person name="Fitzpatrick D.A."/>
            <person name="Frisvad J.C."/>
            <person name="Nielsen K.L."/>
        </authorList>
    </citation>
    <scope>NUCLEOTIDE SEQUENCE</scope>
    <source>
        <strain evidence="2">IBT 15544</strain>
    </source>
</reference>
<name>A0A9W9J7M2_9EURO</name>
<dbReference type="PANTHER" id="PTHR36205:SF4">
    <property type="match status" value="1"/>
</dbReference>